<evidence type="ECO:0000256" key="1">
    <source>
        <dbReference type="ARBA" id="ARBA00004240"/>
    </source>
</evidence>
<dbReference type="InterPro" id="IPR039866">
    <property type="entry name" value="CPQ"/>
</dbReference>
<evidence type="ECO:0000256" key="19">
    <source>
        <dbReference type="ARBA" id="ARBA00025833"/>
    </source>
</evidence>
<keyword evidence="13" id="KW-0862">Zinc</keyword>
<keyword evidence="14" id="KW-0333">Golgi apparatus</keyword>
<accession>A0A0F5QC60</accession>
<evidence type="ECO:0000256" key="20">
    <source>
        <dbReference type="ARBA" id="ARBA00033328"/>
    </source>
</evidence>
<keyword evidence="8" id="KW-0645">Protease</keyword>
<evidence type="ECO:0000256" key="14">
    <source>
        <dbReference type="ARBA" id="ARBA00023034"/>
    </source>
</evidence>
<evidence type="ECO:0000256" key="4">
    <source>
        <dbReference type="ARBA" id="ARBA00004613"/>
    </source>
</evidence>
<evidence type="ECO:0000256" key="17">
    <source>
        <dbReference type="ARBA" id="ARBA00023180"/>
    </source>
</evidence>
<evidence type="ECO:0000256" key="9">
    <source>
        <dbReference type="ARBA" id="ARBA00022723"/>
    </source>
</evidence>
<dbReference type="InterPro" id="IPR003137">
    <property type="entry name" value="PA_domain"/>
</dbReference>
<keyword evidence="9" id="KW-0479">Metal-binding</keyword>
<dbReference type="PATRIC" id="fig|1293439.3.peg.1758"/>
<evidence type="ECO:0000256" key="11">
    <source>
        <dbReference type="ARBA" id="ARBA00022801"/>
    </source>
</evidence>
<keyword evidence="15" id="KW-0482">Metalloprotease</keyword>
<proteinExistence type="predicted"/>
<keyword evidence="17" id="KW-0325">Glycoprotein</keyword>
<dbReference type="PANTHER" id="PTHR12053">
    <property type="entry name" value="PROTEASE FAMILY M28 PLASMA GLUTAMATE CARBOXYPEPTIDASE-RELATED"/>
    <property type="match status" value="1"/>
</dbReference>
<evidence type="ECO:0000256" key="5">
    <source>
        <dbReference type="ARBA" id="ARBA00014116"/>
    </source>
</evidence>
<keyword evidence="24" id="KW-1185">Reference proteome</keyword>
<dbReference type="Pfam" id="PF04389">
    <property type="entry name" value="Peptidase_M28"/>
    <property type="match status" value="1"/>
</dbReference>
<comment type="subcellular location">
    <subcellularLocation>
        <location evidence="1">Endoplasmic reticulum</location>
    </subcellularLocation>
    <subcellularLocation>
        <location evidence="3">Golgi apparatus</location>
    </subcellularLocation>
    <subcellularLocation>
        <location evidence="2">Lysosome</location>
    </subcellularLocation>
    <subcellularLocation>
        <location evidence="4">Secreted</location>
    </subcellularLocation>
</comment>
<feature type="domain" description="PA" evidence="21">
    <location>
        <begin position="123"/>
        <end position="203"/>
    </location>
</feature>
<comment type="caution">
    <text evidence="23">The sequence shown here is derived from an EMBL/GenBank/DDBJ whole genome shotgun (WGS) entry which is preliminary data.</text>
</comment>
<evidence type="ECO:0000259" key="21">
    <source>
        <dbReference type="Pfam" id="PF02225"/>
    </source>
</evidence>
<dbReference type="GO" id="GO:0005576">
    <property type="term" value="C:extracellular region"/>
    <property type="evidence" value="ECO:0007669"/>
    <property type="project" value="UniProtKB-SubCell"/>
</dbReference>
<evidence type="ECO:0000256" key="15">
    <source>
        <dbReference type="ARBA" id="ARBA00023049"/>
    </source>
</evidence>
<evidence type="ECO:0000256" key="13">
    <source>
        <dbReference type="ARBA" id="ARBA00022833"/>
    </source>
</evidence>
<evidence type="ECO:0000256" key="10">
    <source>
        <dbReference type="ARBA" id="ARBA00022729"/>
    </source>
</evidence>
<keyword evidence="10" id="KW-0732">Signal</keyword>
<dbReference type="PANTHER" id="PTHR12053:SF3">
    <property type="entry name" value="CARBOXYPEPTIDASE Q"/>
    <property type="match status" value="1"/>
</dbReference>
<evidence type="ECO:0000256" key="12">
    <source>
        <dbReference type="ARBA" id="ARBA00022824"/>
    </source>
</evidence>
<gene>
    <name evidence="23" type="ORF">WH87_10845</name>
</gene>
<dbReference type="InterPro" id="IPR007484">
    <property type="entry name" value="Peptidase_M28"/>
</dbReference>
<reference evidence="23 24" key="1">
    <citation type="submission" date="2015-03" db="EMBL/GenBank/DDBJ databases">
        <authorList>
            <person name="Lepp D."/>
            <person name="Hassan Y.I."/>
            <person name="Li X.-Z."/>
            <person name="Zhou T."/>
        </authorList>
    </citation>
    <scope>NUCLEOTIDE SEQUENCE [LARGE SCALE GENOMIC DNA]</scope>
    <source>
        <strain evidence="23 24">E84</strain>
    </source>
</reference>
<evidence type="ECO:0000256" key="6">
    <source>
        <dbReference type="ARBA" id="ARBA00022525"/>
    </source>
</evidence>
<evidence type="ECO:0000313" key="23">
    <source>
        <dbReference type="EMBL" id="KKC38311.1"/>
    </source>
</evidence>
<dbReference type="GO" id="GO:0006508">
    <property type="term" value="P:proteolysis"/>
    <property type="evidence" value="ECO:0007669"/>
    <property type="project" value="UniProtKB-KW"/>
</dbReference>
<keyword evidence="7" id="KW-0121">Carboxypeptidase</keyword>
<dbReference type="GO" id="GO:0005764">
    <property type="term" value="C:lysosome"/>
    <property type="evidence" value="ECO:0007669"/>
    <property type="project" value="UniProtKB-SubCell"/>
</dbReference>
<dbReference type="AlphaFoldDB" id="A0A0F5QC60"/>
<dbReference type="GO" id="GO:0046872">
    <property type="term" value="F:metal ion binding"/>
    <property type="evidence" value="ECO:0007669"/>
    <property type="project" value="UniProtKB-KW"/>
</dbReference>
<dbReference type="EMBL" id="LANJ01000016">
    <property type="protein sequence ID" value="KKC38311.1"/>
    <property type="molecule type" value="Genomic_DNA"/>
</dbReference>
<sequence>MMEVDVLDKTIKQAVEQVNADAAWPLVEAFSTMPRWRPEDVEASAHDIARRLTALGVPVELLEASLYLSIPYEASVVAGGEAFAAKPPAYSITCPDGLTGTLHHVPGSLSANVSSFYEKNRDENAAAAERIRGKIVLTDGFASPNKVLEFQEKGAIGVIAVNPGIDRHWGICSSIWGTPDLDDLPRKPTIPVAVVNNVDGQKLIALAQAGGTATIHTRLEEGWFKSLVPVVNVPGNIEPEKFVLLAGHYDSWDVGVGDNATGDAAMLEIAHVLWNNRSTLRRSVRIAWWPGHSTGRYAGSAWFADEFALDLDENCVAQVNCDSPGCRWADVYENVACMSEATELCQSVIGEVADLPFGGERPLRAGDYSFNNIGLSSFFMLSSTMTVEKRKEMNYYTVGGCGGNIAWHTENDLMDIADRDILIRDIKVYLAAIMAVANAPVLPFDWRATSAEFDATIARYRKAAGEHAPMLDAVTASLADLTSALDTFYAGINDGSIDEAQANATIQNLARILVPLNYTRGRRFSHDPALPVPPLPALAVASELANHGPESLGFALTQLHRGANHTAAALRQATRLVKQAHN</sequence>
<dbReference type="STRING" id="1293439.WH87_10845"/>
<keyword evidence="6" id="KW-0964">Secreted</keyword>
<keyword evidence="16" id="KW-0865">Zymogen</keyword>
<evidence type="ECO:0000256" key="2">
    <source>
        <dbReference type="ARBA" id="ARBA00004371"/>
    </source>
</evidence>
<protein>
    <recommendedName>
        <fullName evidence="5">Carboxypeptidase Q</fullName>
    </recommendedName>
    <alternativeName>
        <fullName evidence="20">Plasma glutamate carboxypeptidase</fullName>
    </alternativeName>
</protein>
<organism evidence="23 24">
    <name type="scientific">Devosia epidermidihirudinis</name>
    <dbReference type="NCBI Taxonomy" id="1293439"/>
    <lineage>
        <taxon>Bacteria</taxon>
        <taxon>Pseudomonadati</taxon>
        <taxon>Pseudomonadota</taxon>
        <taxon>Alphaproteobacteria</taxon>
        <taxon>Hyphomicrobiales</taxon>
        <taxon>Devosiaceae</taxon>
        <taxon>Devosia</taxon>
    </lineage>
</organism>
<evidence type="ECO:0000256" key="8">
    <source>
        <dbReference type="ARBA" id="ARBA00022670"/>
    </source>
</evidence>
<dbReference type="SUPFAM" id="SSF53187">
    <property type="entry name" value="Zn-dependent exopeptidases"/>
    <property type="match status" value="1"/>
</dbReference>
<dbReference type="Pfam" id="PF02225">
    <property type="entry name" value="PA"/>
    <property type="match status" value="1"/>
</dbReference>
<evidence type="ECO:0000256" key="7">
    <source>
        <dbReference type="ARBA" id="ARBA00022645"/>
    </source>
</evidence>
<dbReference type="Gene3D" id="3.40.630.10">
    <property type="entry name" value="Zn peptidases"/>
    <property type="match status" value="1"/>
</dbReference>
<dbReference type="Proteomes" id="UP000033411">
    <property type="component" value="Unassembled WGS sequence"/>
</dbReference>
<dbReference type="GO" id="GO:0004180">
    <property type="term" value="F:carboxypeptidase activity"/>
    <property type="evidence" value="ECO:0007669"/>
    <property type="project" value="UniProtKB-KW"/>
</dbReference>
<keyword evidence="11" id="KW-0378">Hydrolase</keyword>
<evidence type="ECO:0000313" key="24">
    <source>
        <dbReference type="Proteomes" id="UP000033411"/>
    </source>
</evidence>
<name>A0A0F5QC60_9HYPH</name>
<feature type="domain" description="Peptidase M28" evidence="22">
    <location>
        <begin position="233"/>
        <end position="421"/>
    </location>
</feature>
<dbReference type="Gene3D" id="3.50.30.30">
    <property type="match status" value="1"/>
</dbReference>
<comment type="subunit">
    <text evidence="19">Homodimer. The monomeric form is inactive while the homodimer is active.</text>
</comment>
<evidence type="ECO:0000256" key="3">
    <source>
        <dbReference type="ARBA" id="ARBA00004555"/>
    </source>
</evidence>
<evidence type="ECO:0000256" key="18">
    <source>
        <dbReference type="ARBA" id="ARBA00023228"/>
    </source>
</evidence>
<dbReference type="GO" id="GO:0070573">
    <property type="term" value="F:metallodipeptidase activity"/>
    <property type="evidence" value="ECO:0007669"/>
    <property type="project" value="InterPro"/>
</dbReference>
<keyword evidence="12" id="KW-0256">Endoplasmic reticulum</keyword>
<evidence type="ECO:0000256" key="16">
    <source>
        <dbReference type="ARBA" id="ARBA00023145"/>
    </source>
</evidence>
<evidence type="ECO:0000259" key="22">
    <source>
        <dbReference type="Pfam" id="PF04389"/>
    </source>
</evidence>
<keyword evidence="18" id="KW-0458">Lysosome</keyword>